<keyword evidence="1" id="KW-0472">Membrane</keyword>
<accession>A0A7C4UBX9</accession>
<evidence type="ECO:0008006" key="3">
    <source>
        <dbReference type="Google" id="ProtNLM"/>
    </source>
</evidence>
<dbReference type="SUPFAM" id="SSF53300">
    <property type="entry name" value="vWA-like"/>
    <property type="match status" value="1"/>
</dbReference>
<feature type="transmembrane region" description="Helical" evidence="1">
    <location>
        <begin position="487"/>
        <end position="504"/>
    </location>
</feature>
<dbReference type="EMBL" id="DTHG01000031">
    <property type="protein sequence ID" value="HGW91434.1"/>
    <property type="molecule type" value="Genomic_DNA"/>
</dbReference>
<sequence length="508" mass="60097">MKNKRMLIRIIIILLTIFIIISSEIKIKRRIKPFGVLLIDNSKSMSDTKIPEIKTKYKLKIIRFNDNEDRTAIGDAIIEAERRFPNSSFIAIFSDGENNSGINPVDVVKNLKKPVFVLLPSFPEKPQIYVKKTKDFFETGDTAYFYINVSKNGNLFIEENGKIILKKNFIENREFKIPYYSNDDGEKILKFIFEFENMKDSIIEKLNFYKGKKYAIYFSKPDWNVRFIKRLIEEKGFKEDKEGDINFFIMNERDEKIEKKIKDFYKDRKKIFVFTGYPLSMGILPFEKFSIKKDSIEDIHFKTELPFFTFRNAKELVIRNIIMGYFSEDRRLFQTNVIELWKLSFVCKSLLNKDYLDEILDSVIQNMGLKEKKIIVNDTVNAGEEFYIYSEGIMAKKIIIDSICVPYSESLLVFPSKEGYHKIIFEGEETIIKNIYAKNPFEKKGIVNKDLLEEIVNISGGDFINGKIEREFNAIEDEIIIDLRHSFIFYFIILILLTLNWYLWMRRR</sequence>
<evidence type="ECO:0000313" key="2">
    <source>
        <dbReference type="EMBL" id="HGW91434.1"/>
    </source>
</evidence>
<name>A0A7C4UBX9_UNCW3</name>
<reference evidence="2" key="1">
    <citation type="journal article" date="2020" name="mSystems">
        <title>Genome- and Community-Level Interaction Insights into Carbon Utilization and Element Cycling Functions of Hydrothermarchaeota in Hydrothermal Sediment.</title>
        <authorList>
            <person name="Zhou Z."/>
            <person name="Liu Y."/>
            <person name="Xu W."/>
            <person name="Pan J."/>
            <person name="Luo Z.H."/>
            <person name="Li M."/>
        </authorList>
    </citation>
    <scope>NUCLEOTIDE SEQUENCE [LARGE SCALE GENOMIC DNA]</scope>
    <source>
        <strain evidence="2">SpSt-780</strain>
    </source>
</reference>
<dbReference type="InterPro" id="IPR036465">
    <property type="entry name" value="vWFA_dom_sf"/>
</dbReference>
<dbReference type="AlphaFoldDB" id="A0A7C4UBX9"/>
<organism evidence="2">
    <name type="scientific">candidate division WOR-3 bacterium</name>
    <dbReference type="NCBI Taxonomy" id="2052148"/>
    <lineage>
        <taxon>Bacteria</taxon>
        <taxon>Bacteria division WOR-3</taxon>
    </lineage>
</organism>
<evidence type="ECO:0000256" key="1">
    <source>
        <dbReference type="SAM" id="Phobius"/>
    </source>
</evidence>
<gene>
    <name evidence="2" type="ORF">ENV67_02705</name>
</gene>
<protein>
    <recommendedName>
        <fullName evidence="3">VWA domain-containing protein</fullName>
    </recommendedName>
</protein>
<proteinExistence type="predicted"/>
<keyword evidence="1" id="KW-1133">Transmembrane helix</keyword>
<feature type="transmembrane region" description="Helical" evidence="1">
    <location>
        <begin position="7"/>
        <end position="25"/>
    </location>
</feature>
<keyword evidence="1" id="KW-0812">Transmembrane</keyword>
<comment type="caution">
    <text evidence="2">The sequence shown here is derived from an EMBL/GenBank/DDBJ whole genome shotgun (WGS) entry which is preliminary data.</text>
</comment>